<evidence type="ECO:0000256" key="1">
    <source>
        <dbReference type="ARBA" id="ARBA00022987"/>
    </source>
</evidence>
<organism evidence="4 5">
    <name type="scientific">Actinophytocola gossypii</name>
    <dbReference type="NCBI Taxonomy" id="2812003"/>
    <lineage>
        <taxon>Bacteria</taxon>
        <taxon>Bacillati</taxon>
        <taxon>Actinomycetota</taxon>
        <taxon>Actinomycetes</taxon>
        <taxon>Pseudonocardiales</taxon>
        <taxon>Pseudonocardiaceae</taxon>
    </lineage>
</organism>
<gene>
    <name evidence="4" type="ORF">JT362_12125</name>
</gene>
<proteinExistence type="inferred from homology"/>
<evidence type="ECO:0000313" key="5">
    <source>
        <dbReference type="Proteomes" id="UP001156441"/>
    </source>
</evidence>
<reference evidence="4 5" key="1">
    <citation type="submission" date="2021-02" db="EMBL/GenBank/DDBJ databases">
        <title>Actinophytocola xerophila sp. nov., isolated from soil of cotton cropping field.</title>
        <authorList>
            <person name="Huang R."/>
            <person name="Chen X."/>
            <person name="Ge X."/>
            <person name="Liu W."/>
        </authorList>
    </citation>
    <scope>NUCLEOTIDE SEQUENCE [LARGE SCALE GENOMIC DNA]</scope>
    <source>
        <strain evidence="4 5">S1-96</strain>
    </source>
</reference>
<sequence length="95" mass="10084">MSASERAQQAAVAHGDRLHDTFAALAVAARRHPPQDRKLSGQPGWMVLNGAYLVDDAGAAEIAAAAERLSDELPGVRVQCTGPWSPYSFAGVDQR</sequence>
<keyword evidence="5" id="KW-1185">Reference proteome</keyword>
<comment type="similarity">
    <text evidence="3">Belongs to the gas vesicle GvpF/GvpL family.</text>
</comment>
<dbReference type="PANTHER" id="PTHR36852:SF1">
    <property type="entry name" value="PROTEIN GVPL 2"/>
    <property type="match status" value="1"/>
</dbReference>
<keyword evidence="1" id="KW-0304">Gas vesicle</keyword>
<protein>
    <submittedName>
        <fullName evidence="4">GvpL/GvpF family gas vesicle protein</fullName>
    </submittedName>
</protein>
<accession>A0ABT2J7P2</accession>
<evidence type="ECO:0000256" key="2">
    <source>
        <dbReference type="ARBA" id="ARBA00035108"/>
    </source>
</evidence>
<evidence type="ECO:0000256" key="3">
    <source>
        <dbReference type="ARBA" id="ARBA00035643"/>
    </source>
</evidence>
<dbReference type="Pfam" id="PF06386">
    <property type="entry name" value="GvpL_GvpF"/>
    <property type="match status" value="1"/>
</dbReference>
<name>A0ABT2J7P2_9PSEU</name>
<dbReference type="PANTHER" id="PTHR36852">
    <property type="entry name" value="PROTEIN GVPL 2"/>
    <property type="match status" value="1"/>
</dbReference>
<evidence type="ECO:0000313" key="4">
    <source>
        <dbReference type="EMBL" id="MCT2583867.1"/>
    </source>
</evidence>
<dbReference type="InterPro" id="IPR009430">
    <property type="entry name" value="GvpL/GvpF"/>
</dbReference>
<dbReference type="Proteomes" id="UP001156441">
    <property type="component" value="Unassembled WGS sequence"/>
</dbReference>
<comment type="subcellular location">
    <subcellularLocation>
        <location evidence="2">Gas vesicle</location>
    </subcellularLocation>
</comment>
<dbReference type="EMBL" id="JAFFZE010000010">
    <property type="protein sequence ID" value="MCT2583867.1"/>
    <property type="molecule type" value="Genomic_DNA"/>
</dbReference>
<comment type="caution">
    <text evidence="4">The sequence shown here is derived from an EMBL/GenBank/DDBJ whole genome shotgun (WGS) entry which is preliminary data.</text>
</comment>